<proteinExistence type="predicted"/>
<evidence type="ECO:0000256" key="1">
    <source>
        <dbReference type="SAM" id="Coils"/>
    </source>
</evidence>
<gene>
    <name evidence="2" type="ORF">HU200_066273</name>
</gene>
<name>A0A834ZXA9_9POAL</name>
<dbReference type="AlphaFoldDB" id="A0A834ZXA9"/>
<protein>
    <submittedName>
        <fullName evidence="2">Uncharacterized protein</fullName>
    </submittedName>
</protein>
<keyword evidence="3" id="KW-1185">Reference proteome</keyword>
<comment type="caution">
    <text evidence="2">The sequence shown here is derived from an EMBL/GenBank/DDBJ whole genome shotgun (WGS) entry which is preliminary data.</text>
</comment>
<evidence type="ECO:0000313" key="3">
    <source>
        <dbReference type="Proteomes" id="UP000636709"/>
    </source>
</evidence>
<sequence length="76" mass="8722">MAREMANLRRVNARLQQDIRDKDKALQQYEVTTELTLEIYRELGMDIPENARQRLAAAQAAEAIVSTYAQVILECI</sequence>
<dbReference type="Proteomes" id="UP000636709">
    <property type="component" value="Unassembled WGS sequence"/>
</dbReference>
<keyword evidence="1" id="KW-0175">Coiled coil</keyword>
<organism evidence="2 3">
    <name type="scientific">Digitaria exilis</name>
    <dbReference type="NCBI Taxonomy" id="1010633"/>
    <lineage>
        <taxon>Eukaryota</taxon>
        <taxon>Viridiplantae</taxon>
        <taxon>Streptophyta</taxon>
        <taxon>Embryophyta</taxon>
        <taxon>Tracheophyta</taxon>
        <taxon>Spermatophyta</taxon>
        <taxon>Magnoliopsida</taxon>
        <taxon>Liliopsida</taxon>
        <taxon>Poales</taxon>
        <taxon>Poaceae</taxon>
        <taxon>PACMAD clade</taxon>
        <taxon>Panicoideae</taxon>
        <taxon>Panicodae</taxon>
        <taxon>Paniceae</taxon>
        <taxon>Anthephorinae</taxon>
        <taxon>Digitaria</taxon>
    </lineage>
</organism>
<accession>A0A834ZXA9</accession>
<evidence type="ECO:0000313" key="2">
    <source>
        <dbReference type="EMBL" id="KAF8644968.1"/>
    </source>
</evidence>
<reference evidence="2" key="1">
    <citation type="submission" date="2020-07" db="EMBL/GenBank/DDBJ databases">
        <title>Genome sequence and genetic diversity analysis of an under-domesticated orphan crop, white fonio (Digitaria exilis).</title>
        <authorList>
            <person name="Bennetzen J.L."/>
            <person name="Chen S."/>
            <person name="Ma X."/>
            <person name="Wang X."/>
            <person name="Yssel A.E.J."/>
            <person name="Chaluvadi S.R."/>
            <person name="Johnson M."/>
            <person name="Gangashetty P."/>
            <person name="Hamidou F."/>
            <person name="Sanogo M.D."/>
            <person name="Zwaenepoel A."/>
            <person name="Wallace J."/>
            <person name="Van De Peer Y."/>
            <person name="Van Deynze A."/>
        </authorList>
    </citation>
    <scope>NUCLEOTIDE SEQUENCE</scope>
    <source>
        <tissue evidence="2">Leaves</tissue>
    </source>
</reference>
<feature type="coiled-coil region" evidence="1">
    <location>
        <begin position="5"/>
        <end position="32"/>
    </location>
</feature>
<dbReference type="EMBL" id="JACEFO010003035">
    <property type="protein sequence ID" value="KAF8644968.1"/>
    <property type="molecule type" value="Genomic_DNA"/>
</dbReference>
<dbReference type="OrthoDB" id="695454at2759"/>